<evidence type="ECO:0000256" key="1">
    <source>
        <dbReference type="ARBA" id="ARBA00010617"/>
    </source>
</evidence>
<dbReference type="PANTHER" id="PTHR47944:SF19">
    <property type="entry name" value="CYTOCHROME P450 77A4"/>
    <property type="match status" value="1"/>
</dbReference>
<proteinExistence type="inferred from homology"/>
<evidence type="ECO:0008006" key="9">
    <source>
        <dbReference type="Google" id="ProtNLM"/>
    </source>
</evidence>
<dbReference type="EMBL" id="JAMQYH010000002">
    <property type="protein sequence ID" value="KAJ1699658.1"/>
    <property type="molecule type" value="Genomic_DNA"/>
</dbReference>
<protein>
    <recommendedName>
        <fullName evidence="9">Cytochrome P450</fullName>
    </recommendedName>
</protein>
<feature type="transmembrane region" description="Helical" evidence="6">
    <location>
        <begin position="6"/>
        <end position="25"/>
    </location>
</feature>
<evidence type="ECO:0000256" key="2">
    <source>
        <dbReference type="ARBA" id="ARBA00022617"/>
    </source>
</evidence>
<keyword evidence="4" id="KW-0560">Oxidoreductase</keyword>
<dbReference type="Proteomes" id="UP001151287">
    <property type="component" value="Unassembled WGS sequence"/>
</dbReference>
<dbReference type="SUPFAM" id="SSF48264">
    <property type="entry name" value="Cytochrome P450"/>
    <property type="match status" value="1"/>
</dbReference>
<keyword evidence="2" id="KW-0349">Heme</keyword>
<dbReference type="InterPro" id="IPR036396">
    <property type="entry name" value="Cyt_P450_sf"/>
</dbReference>
<organism evidence="7 8">
    <name type="scientific">Rhynchospora breviuscula</name>
    <dbReference type="NCBI Taxonomy" id="2022672"/>
    <lineage>
        <taxon>Eukaryota</taxon>
        <taxon>Viridiplantae</taxon>
        <taxon>Streptophyta</taxon>
        <taxon>Embryophyta</taxon>
        <taxon>Tracheophyta</taxon>
        <taxon>Spermatophyta</taxon>
        <taxon>Magnoliopsida</taxon>
        <taxon>Liliopsida</taxon>
        <taxon>Poales</taxon>
        <taxon>Cyperaceae</taxon>
        <taxon>Cyperoideae</taxon>
        <taxon>Rhynchosporeae</taxon>
        <taxon>Rhynchospora</taxon>
    </lineage>
</organism>
<dbReference type="OrthoDB" id="1055148at2759"/>
<evidence type="ECO:0000256" key="5">
    <source>
        <dbReference type="ARBA" id="ARBA00023004"/>
    </source>
</evidence>
<keyword evidence="8" id="KW-1185">Reference proteome</keyword>
<name>A0A9Q0HVR5_9POAL</name>
<dbReference type="Pfam" id="PF00067">
    <property type="entry name" value="p450"/>
    <property type="match status" value="1"/>
</dbReference>
<dbReference type="GO" id="GO:0004497">
    <property type="term" value="F:monooxygenase activity"/>
    <property type="evidence" value="ECO:0007669"/>
    <property type="project" value="InterPro"/>
</dbReference>
<evidence type="ECO:0000313" key="8">
    <source>
        <dbReference type="Proteomes" id="UP001151287"/>
    </source>
</evidence>
<keyword evidence="5" id="KW-0408">Iron</keyword>
<evidence type="ECO:0000313" key="7">
    <source>
        <dbReference type="EMBL" id="KAJ1699658.1"/>
    </source>
</evidence>
<gene>
    <name evidence="7" type="ORF">LUZ63_008170</name>
</gene>
<comment type="similarity">
    <text evidence="1">Belongs to the cytochrome P450 family.</text>
</comment>
<accession>A0A9Q0HVR5</accession>
<comment type="caution">
    <text evidence="7">The sequence shown here is derived from an EMBL/GenBank/DDBJ whole genome shotgun (WGS) entry which is preliminary data.</text>
</comment>
<dbReference type="InterPro" id="IPR001128">
    <property type="entry name" value="Cyt_P450"/>
</dbReference>
<dbReference type="PRINTS" id="PR00463">
    <property type="entry name" value="EP450I"/>
</dbReference>
<dbReference type="Gene3D" id="1.10.630.10">
    <property type="entry name" value="Cytochrome P450"/>
    <property type="match status" value="1"/>
</dbReference>
<dbReference type="GO" id="GO:0020037">
    <property type="term" value="F:heme binding"/>
    <property type="evidence" value="ECO:0007669"/>
    <property type="project" value="InterPro"/>
</dbReference>
<evidence type="ECO:0000256" key="6">
    <source>
        <dbReference type="SAM" id="Phobius"/>
    </source>
</evidence>
<dbReference type="PANTHER" id="PTHR47944">
    <property type="entry name" value="CYTOCHROME P450 98A9"/>
    <property type="match status" value="1"/>
</dbReference>
<dbReference type="GO" id="GO:0005506">
    <property type="term" value="F:iron ion binding"/>
    <property type="evidence" value="ECO:0007669"/>
    <property type="project" value="InterPro"/>
</dbReference>
<evidence type="ECO:0000256" key="3">
    <source>
        <dbReference type="ARBA" id="ARBA00022723"/>
    </source>
</evidence>
<dbReference type="GO" id="GO:0016705">
    <property type="term" value="F:oxidoreductase activity, acting on paired donors, with incorporation or reduction of molecular oxygen"/>
    <property type="evidence" value="ECO:0007669"/>
    <property type="project" value="InterPro"/>
</dbReference>
<reference evidence="7" key="1">
    <citation type="journal article" date="2022" name="Cell">
        <title>Repeat-based holocentromeres influence genome architecture and karyotype evolution.</title>
        <authorList>
            <person name="Hofstatter P.G."/>
            <person name="Thangavel G."/>
            <person name="Lux T."/>
            <person name="Neumann P."/>
            <person name="Vondrak T."/>
            <person name="Novak P."/>
            <person name="Zhang M."/>
            <person name="Costa L."/>
            <person name="Castellani M."/>
            <person name="Scott A."/>
            <person name="Toegelov H."/>
            <person name="Fuchs J."/>
            <person name="Mata-Sucre Y."/>
            <person name="Dias Y."/>
            <person name="Vanzela A.L.L."/>
            <person name="Huettel B."/>
            <person name="Almeida C.C.S."/>
            <person name="Simkova H."/>
            <person name="Souza G."/>
            <person name="Pedrosa-Harand A."/>
            <person name="Macas J."/>
            <person name="Mayer K.F.X."/>
            <person name="Houben A."/>
            <person name="Marques A."/>
        </authorList>
    </citation>
    <scope>NUCLEOTIDE SEQUENCE</scope>
    <source>
        <strain evidence="7">RhyBre1mFocal</strain>
    </source>
</reference>
<keyword evidence="6" id="KW-0812">Transmembrane</keyword>
<keyword evidence="6" id="KW-0472">Membrane</keyword>
<keyword evidence="6" id="KW-1133">Transmembrane helix</keyword>
<dbReference type="InterPro" id="IPR002401">
    <property type="entry name" value="Cyt_P450_E_grp-I"/>
</dbReference>
<keyword evidence="3" id="KW-0479">Metal-binding</keyword>
<sequence>MAGSLLFISTALLATTITIILIQIIRYNRRYPALRLPPGPPCWPIVGNLFQVAFSGKHFIHYMKDLRKQYGPIITLRMGVKTMIVISSPELAYKALIEKSQQFASRPVESYSRRLFSSNKFTVNSSLYGSEWRSLHHNMVFGMLSTARIKELRLTRSRAMDRFIEHIRSEAAASPDGQSVWVL</sequence>
<evidence type="ECO:0000256" key="4">
    <source>
        <dbReference type="ARBA" id="ARBA00023002"/>
    </source>
</evidence>
<dbReference type="AlphaFoldDB" id="A0A9Q0HVR5"/>